<dbReference type="PROSITE" id="PS51278">
    <property type="entry name" value="GATASE_TYPE_2"/>
    <property type="match status" value="1"/>
</dbReference>
<evidence type="ECO:0000256" key="8">
    <source>
        <dbReference type="ARBA" id="ARBA00048741"/>
    </source>
</evidence>
<dbReference type="Pfam" id="PF00733">
    <property type="entry name" value="Asn_synthase"/>
    <property type="match status" value="1"/>
</dbReference>
<organism evidence="10 11">
    <name type="scientific">Mycolicibacterium cyprinidarum</name>
    <dbReference type="NCBI Taxonomy" id="2860311"/>
    <lineage>
        <taxon>Bacteria</taxon>
        <taxon>Bacillati</taxon>
        <taxon>Actinomycetota</taxon>
        <taxon>Actinomycetes</taxon>
        <taxon>Mycobacteriales</taxon>
        <taxon>Mycobacteriaceae</taxon>
        <taxon>Mycolicibacterium</taxon>
    </lineage>
</organism>
<evidence type="ECO:0000256" key="6">
    <source>
        <dbReference type="ARBA" id="ARBA00022888"/>
    </source>
</evidence>
<evidence type="ECO:0000256" key="2">
    <source>
        <dbReference type="ARBA" id="ARBA00005752"/>
    </source>
</evidence>
<keyword evidence="6" id="KW-0028">Amino-acid biosynthesis</keyword>
<evidence type="ECO:0000256" key="3">
    <source>
        <dbReference type="ARBA" id="ARBA00012737"/>
    </source>
</evidence>
<accession>A0ABQ4VA87</accession>
<keyword evidence="6" id="KW-0061">Asparagine biosynthesis</keyword>
<dbReference type="InterPro" id="IPR006426">
    <property type="entry name" value="Asn_synth_AEB"/>
</dbReference>
<dbReference type="PANTHER" id="PTHR43284:SF1">
    <property type="entry name" value="ASPARAGINE SYNTHETASE"/>
    <property type="match status" value="1"/>
</dbReference>
<dbReference type="Pfam" id="PF13537">
    <property type="entry name" value="GATase_7"/>
    <property type="match status" value="1"/>
</dbReference>
<dbReference type="PIRSF" id="PIRSF001589">
    <property type="entry name" value="Asn_synthetase_glu-h"/>
    <property type="match status" value="1"/>
</dbReference>
<dbReference type="Gene3D" id="3.40.50.620">
    <property type="entry name" value="HUPs"/>
    <property type="match status" value="1"/>
</dbReference>
<keyword evidence="4" id="KW-0547">Nucleotide-binding</keyword>
<dbReference type="Gene3D" id="3.60.20.10">
    <property type="entry name" value="Glutamine Phosphoribosylpyrophosphate, subunit 1, domain 1"/>
    <property type="match status" value="1"/>
</dbReference>
<comment type="catalytic activity">
    <reaction evidence="8">
        <text>L-aspartate + L-glutamine + ATP + H2O = L-asparagine + L-glutamate + AMP + diphosphate + H(+)</text>
        <dbReference type="Rhea" id="RHEA:12228"/>
        <dbReference type="ChEBI" id="CHEBI:15377"/>
        <dbReference type="ChEBI" id="CHEBI:15378"/>
        <dbReference type="ChEBI" id="CHEBI:29985"/>
        <dbReference type="ChEBI" id="CHEBI:29991"/>
        <dbReference type="ChEBI" id="CHEBI:30616"/>
        <dbReference type="ChEBI" id="CHEBI:33019"/>
        <dbReference type="ChEBI" id="CHEBI:58048"/>
        <dbReference type="ChEBI" id="CHEBI:58359"/>
        <dbReference type="ChEBI" id="CHEBI:456215"/>
        <dbReference type="EC" id="6.3.5.4"/>
    </reaction>
</comment>
<dbReference type="InterPro" id="IPR051786">
    <property type="entry name" value="ASN_synthetase/amidase"/>
</dbReference>
<protein>
    <recommendedName>
        <fullName evidence="3">asparagine synthase (glutamine-hydrolyzing)</fullName>
        <ecNumber evidence="3">6.3.5.4</ecNumber>
    </recommendedName>
</protein>
<dbReference type="EMBL" id="BPRH01000878">
    <property type="protein sequence ID" value="GJF11203.1"/>
    <property type="molecule type" value="Genomic_DNA"/>
</dbReference>
<dbReference type="InterPro" id="IPR017535">
    <property type="entry name" value="Asparagine_synth"/>
</dbReference>
<dbReference type="InterPro" id="IPR033738">
    <property type="entry name" value="AsnB_N"/>
</dbReference>
<evidence type="ECO:0000313" key="11">
    <source>
        <dbReference type="Proteomes" id="UP001060504"/>
    </source>
</evidence>
<dbReference type="InterPro" id="IPR001962">
    <property type="entry name" value="Asn_synthase"/>
</dbReference>
<dbReference type="CDD" id="cd00712">
    <property type="entry name" value="AsnB"/>
    <property type="match status" value="1"/>
</dbReference>
<keyword evidence="7" id="KW-0315">Glutamine amidotransferase</keyword>
<dbReference type="SUPFAM" id="SSF52402">
    <property type="entry name" value="Adenine nucleotide alpha hydrolases-like"/>
    <property type="match status" value="1"/>
</dbReference>
<gene>
    <name evidence="10" type="primary">asnB_2</name>
    <name evidence="10" type="ORF">NGTWS1702_08090</name>
</gene>
<dbReference type="EC" id="6.3.5.4" evidence="3"/>
<dbReference type="InterPro" id="IPR017932">
    <property type="entry name" value="GATase_2_dom"/>
</dbReference>
<keyword evidence="11" id="KW-1185">Reference proteome</keyword>
<dbReference type="NCBIfam" id="TIGR03104">
    <property type="entry name" value="trio_amidotrans"/>
    <property type="match status" value="1"/>
</dbReference>
<dbReference type="CDD" id="cd01991">
    <property type="entry name" value="Asn_synthase_B_C"/>
    <property type="match status" value="1"/>
</dbReference>
<evidence type="ECO:0000256" key="5">
    <source>
        <dbReference type="ARBA" id="ARBA00022840"/>
    </source>
</evidence>
<dbReference type="NCBIfam" id="TIGR01536">
    <property type="entry name" value="asn_synth_AEB"/>
    <property type="match status" value="1"/>
</dbReference>
<name>A0ABQ4VA87_9MYCO</name>
<comment type="pathway">
    <text evidence="1">Amino-acid biosynthesis; L-asparagine biosynthesis; L-asparagine from L-aspartate (L-Gln route): step 1/1.</text>
</comment>
<evidence type="ECO:0000256" key="1">
    <source>
        <dbReference type="ARBA" id="ARBA00005187"/>
    </source>
</evidence>
<proteinExistence type="inferred from homology"/>
<evidence type="ECO:0000259" key="9">
    <source>
        <dbReference type="PROSITE" id="PS51278"/>
    </source>
</evidence>
<dbReference type="SUPFAM" id="SSF56235">
    <property type="entry name" value="N-terminal nucleophile aminohydrolases (Ntn hydrolases)"/>
    <property type="match status" value="1"/>
</dbReference>
<evidence type="ECO:0000313" key="10">
    <source>
        <dbReference type="EMBL" id="GJF11203.1"/>
    </source>
</evidence>
<comment type="caution">
    <text evidence="10">The sequence shown here is derived from an EMBL/GenBank/DDBJ whole genome shotgun (WGS) entry which is preliminary data.</text>
</comment>
<evidence type="ECO:0000256" key="4">
    <source>
        <dbReference type="ARBA" id="ARBA00022741"/>
    </source>
</evidence>
<comment type="similarity">
    <text evidence="2">Belongs to the asparagine synthetase family.</text>
</comment>
<dbReference type="PANTHER" id="PTHR43284">
    <property type="entry name" value="ASPARAGINE SYNTHETASE (GLUTAMINE-HYDROLYZING)"/>
    <property type="match status" value="1"/>
</dbReference>
<dbReference type="InterPro" id="IPR014729">
    <property type="entry name" value="Rossmann-like_a/b/a_fold"/>
</dbReference>
<reference evidence="10 11" key="1">
    <citation type="submission" date="2021-08" db="EMBL/GenBank/DDBJ databases">
        <title>Draft genome sequence of Mycolicibacterium sp. NGTWS1702 strain.</title>
        <authorList>
            <person name="Matsumoto M."/>
            <person name="Tang B.C.C."/>
            <person name="Machida Y."/>
            <person name="Matoyama H."/>
            <person name="Kishihara T."/>
            <person name="Sato S."/>
            <person name="Kondo I."/>
            <person name="Sano M."/>
            <person name="Kato G."/>
        </authorList>
    </citation>
    <scope>NUCLEOTIDE SEQUENCE [LARGE SCALE GENOMIC DNA]</scope>
    <source>
        <strain evidence="10 11">NGTWSNA01</strain>
    </source>
</reference>
<dbReference type="Proteomes" id="UP001060504">
    <property type="component" value="Unassembled WGS sequence"/>
</dbReference>
<keyword evidence="5" id="KW-0067">ATP-binding</keyword>
<evidence type="ECO:0000256" key="7">
    <source>
        <dbReference type="ARBA" id="ARBA00022962"/>
    </source>
</evidence>
<feature type="domain" description="Glutamine amidotransferase type-2" evidence="9">
    <location>
        <begin position="2"/>
        <end position="214"/>
    </location>
</feature>
<dbReference type="InterPro" id="IPR029055">
    <property type="entry name" value="Ntn_hydrolases_N"/>
</dbReference>
<sequence>MCGATGEVRLDGRTPDISAVASMAAVMLPRGPDAAGVWSQGSVALGHRRLKIIDLSEAGSQPMVDSELGLAVAWNGCIYNYEMLRDELSGHGYRFFSHSDTEVLLKGYHHWGDRFVDHLQGMFAFAIVERDSGRVLLGRDRLGIKPLYITEDAHRIRFASSLPALLAGGGVDTRINQVALHHYLTFHSVVPPPHTILRGVSKVPPASLVAIEPDGRGGYRKPSTTTYWEPDFTRADERSTWSERDWEDAVLESLRLAVKRRLVADVPVGCLLSGGVDSSLIVGLLAEAGQHGLKTFSIGFESVGGVAGDEFRYSDIIAERFGTDHHQIRIGTDRMLPALDGAIAAMSEPMVSHDCVAFYLLSEEVSKHVKVVQSGQGADEVFAGYHWYPPMGQPAAASLEGSVASYRAAFFDRDQSGYSSLVSPAVATGDDPSELFVTEHFARAGAQTGVDRALRLDSTVMLVDDPVKRVDNMTMAWGLEGRVPFLDHELVELAATCPPEFKIAHDGKGVLKQAARQVVPADVIDRPKGYFPVPALTHLEGPYLDLVRDALYAPAAKERGLFRPEAVERLLTDPNGKLTPLRGNELWQIALLELWLQRHGINGPAA</sequence>